<keyword evidence="2" id="KW-1185">Reference proteome</keyword>
<organism evidence="1 2">
    <name type="scientific">Succinivibrio dextrinosolvens</name>
    <dbReference type="NCBI Taxonomy" id="83771"/>
    <lineage>
        <taxon>Bacteria</taxon>
        <taxon>Pseudomonadati</taxon>
        <taxon>Pseudomonadota</taxon>
        <taxon>Gammaproteobacteria</taxon>
        <taxon>Aeromonadales</taxon>
        <taxon>Succinivibrionaceae</taxon>
        <taxon>Succinivibrio</taxon>
    </lineage>
</organism>
<accession>A0A662Z656</accession>
<evidence type="ECO:0000313" key="2">
    <source>
        <dbReference type="Proteomes" id="UP000243374"/>
    </source>
</evidence>
<evidence type="ECO:0000313" key="1">
    <source>
        <dbReference type="EMBL" id="SFJ73909.1"/>
    </source>
</evidence>
<proteinExistence type="predicted"/>
<name>A0A662Z656_9GAMM</name>
<dbReference type="AlphaFoldDB" id="A0A662Z656"/>
<dbReference type="Proteomes" id="UP000243374">
    <property type="component" value="Unassembled WGS sequence"/>
</dbReference>
<protein>
    <submittedName>
        <fullName evidence="1">Uncharacterized protein</fullName>
    </submittedName>
</protein>
<sequence>MLGPNIKGTCLIQQAGGASVSGAIFSTGMNYATPNASSRVSLVNGINASLYNSVYTDSGHVYSLSLVLNFIIKT</sequence>
<dbReference type="EMBL" id="FOSF01000001">
    <property type="protein sequence ID" value="SFJ73909.1"/>
    <property type="molecule type" value="Genomic_DNA"/>
</dbReference>
<gene>
    <name evidence="1" type="ORF">SAMN04487865_1001101</name>
</gene>
<reference evidence="1 2" key="1">
    <citation type="submission" date="2016-10" db="EMBL/GenBank/DDBJ databases">
        <authorList>
            <person name="Varghese N."/>
            <person name="Submissions S."/>
        </authorList>
    </citation>
    <scope>NUCLEOTIDE SEQUENCE [LARGE SCALE GENOMIC DNA]</scope>
    <source>
        <strain evidence="1 2">22B</strain>
    </source>
</reference>